<keyword evidence="1" id="KW-0175">Coiled coil</keyword>
<feature type="coiled-coil region" evidence="1">
    <location>
        <begin position="3"/>
        <end position="37"/>
    </location>
</feature>
<sequence length="223" mass="25697">MVNAASAQSKKELMKENENLKKENALMQAKFDSAEAAGILLQEELNEKTLEAEKLTLTMQYFEEELISHADTSAKDSSWKDKAIAWNDTIVHDQKKMLDLESGFVNSIVDGEETSVIGNLYKAYIELLIDLENKYKESAAFDEHDTFRKAMIDLVTRFLDVARNEYSELMEIYAKDPESLTDEDFERWELLTNIVDIKESAANDLFLIEQKVFALEYHFTLIE</sequence>
<protein>
    <submittedName>
        <fullName evidence="2">Uncharacterized protein</fullName>
    </submittedName>
</protein>
<gene>
    <name evidence="2" type="ORF">SDC9_92255</name>
</gene>
<organism evidence="2">
    <name type="scientific">bioreactor metagenome</name>
    <dbReference type="NCBI Taxonomy" id="1076179"/>
    <lineage>
        <taxon>unclassified sequences</taxon>
        <taxon>metagenomes</taxon>
        <taxon>ecological metagenomes</taxon>
    </lineage>
</organism>
<comment type="caution">
    <text evidence="2">The sequence shown here is derived from an EMBL/GenBank/DDBJ whole genome shotgun (WGS) entry which is preliminary data.</text>
</comment>
<dbReference type="EMBL" id="VSSQ01010927">
    <property type="protein sequence ID" value="MPM45567.1"/>
    <property type="molecule type" value="Genomic_DNA"/>
</dbReference>
<reference evidence="2" key="1">
    <citation type="submission" date="2019-08" db="EMBL/GenBank/DDBJ databases">
        <authorList>
            <person name="Kucharzyk K."/>
            <person name="Murdoch R.W."/>
            <person name="Higgins S."/>
            <person name="Loffler F."/>
        </authorList>
    </citation>
    <scope>NUCLEOTIDE SEQUENCE</scope>
</reference>
<evidence type="ECO:0000256" key="1">
    <source>
        <dbReference type="SAM" id="Coils"/>
    </source>
</evidence>
<name>A0A644ZXT7_9ZZZZ</name>
<evidence type="ECO:0000313" key="2">
    <source>
        <dbReference type="EMBL" id="MPM45567.1"/>
    </source>
</evidence>
<accession>A0A644ZXT7</accession>
<proteinExistence type="predicted"/>
<dbReference type="AlphaFoldDB" id="A0A644ZXT7"/>